<feature type="compositionally biased region" description="Polar residues" evidence="5">
    <location>
        <begin position="125"/>
        <end position="134"/>
    </location>
</feature>
<evidence type="ECO:0000256" key="4">
    <source>
        <dbReference type="PROSITE-ProRule" id="PRU00175"/>
    </source>
</evidence>
<keyword evidence="8" id="KW-1185">Reference proteome</keyword>
<feature type="region of interest" description="Disordered" evidence="5">
    <location>
        <begin position="268"/>
        <end position="288"/>
    </location>
</feature>
<feature type="compositionally biased region" description="Polar residues" evidence="5">
    <location>
        <begin position="34"/>
        <end position="46"/>
    </location>
</feature>
<feature type="compositionally biased region" description="Low complexity" evidence="5">
    <location>
        <begin position="274"/>
        <end position="288"/>
    </location>
</feature>
<feature type="region of interest" description="Disordered" evidence="5">
    <location>
        <begin position="116"/>
        <end position="155"/>
    </location>
</feature>
<dbReference type="InterPro" id="IPR001841">
    <property type="entry name" value="Znf_RING"/>
</dbReference>
<dbReference type="PROSITE" id="PS50089">
    <property type="entry name" value="ZF_RING_2"/>
    <property type="match status" value="1"/>
</dbReference>
<evidence type="ECO:0000313" key="7">
    <source>
        <dbReference type="EMBL" id="TFJ86467.1"/>
    </source>
</evidence>
<dbReference type="SMART" id="SM00184">
    <property type="entry name" value="RING"/>
    <property type="match status" value="2"/>
</dbReference>
<dbReference type="SMART" id="SM00547">
    <property type="entry name" value="ZnF_RBZ"/>
    <property type="match status" value="2"/>
</dbReference>
<dbReference type="AlphaFoldDB" id="A0A4D9D7X5"/>
<dbReference type="InterPro" id="IPR036443">
    <property type="entry name" value="Znf_RanBP2_sf"/>
</dbReference>
<sequence length="456" mass="48298">MKSNELIACSHSVLSEGNEAIPCETRSPVDIITPNASRTSQLNTPEQRLRDEHNSDEETTMIDLTGNSPGVVDISVHSPPLAIEATEDVRTAGGRSCDSGEVSDRTDVHGEGLVREGHAQEGRSHTNTHGSMGSTGHGVDPAERRGEKGDPGEDDSVQIQCPVCTFNNPPSMDLCQMCVHPLTIGLAGRVLHVQHGRVGGGGRGRESGCGGAGDEDLPALWTCPLCTFCGNRRGNWVCQACEMGRPRRQDMLDAENEEGYLMVSEGTVRGRAGRPGPRGRSPARAGGRVADTSMQTLEDVVRGALLGSGVAGVGSAVAGGSRSEHRRRALIGGVVGGLGAGLLGGYMRRMREEGDAIDSMSYEDLLSLFGPGHEPTKATAAAVSALPEITVQAADLARMRRESINDTHGCSICMEDFAKGDVTRRLPCLHMYHKGCIDRWLLQCNATCPICKAPCG</sequence>
<proteinExistence type="predicted"/>
<feature type="compositionally biased region" description="Basic and acidic residues" evidence="5">
    <location>
        <begin position="140"/>
        <end position="151"/>
    </location>
</feature>
<dbReference type="GO" id="GO:0008270">
    <property type="term" value="F:zinc ion binding"/>
    <property type="evidence" value="ECO:0007669"/>
    <property type="project" value="UniProtKB-KW"/>
</dbReference>
<comment type="caution">
    <text evidence="7">The sequence shown here is derived from an EMBL/GenBank/DDBJ whole genome shotgun (WGS) entry which is preliminary data.</text>
</comment>
<dbReference type="InterPro" id="IPR001876">
    <property type="entry name" value="Znf_RanBP2"/>
</dbReference>
<name>A0A4D9D7X5_9STRA</name>
<evidence type="ECO:0000256" key="1">
    <source>
        <dbReference type="ARBA" id="ARBA00022723"/>
    </source>
</evidence>
<dbReference type="Gene3D" id="3.30.40.10">
    <property type="entry name" value="Zinc/RING finger domain, C3HC4 (zinc finger)"/>
    <property type="match status" value="1"/>
</dbReference>
<dbReference type="Proteomes" id="UP000355283">
    <property type="component" value="Unassembled WGS sequence"/>
</dbReference>
<dbReference type="Gene3D" id="2.30.30.380">
    <property type="entry name" value="Zn-finger domain of Sec23/24"/>
    <property type="match status" value="1"/>
</dbReference>
<dbReference type="EMBL" id="SDOX01000008">
    <property type="protein sequence ID" value="TFJ86467.1"/>
    <property type="molecule type" value="Genomic_DNA"/>
</dbReference>
<dbReference type="PANTHER" id="PTHR45931:SF3">
    <property type="entry name" value="RING ZINC FINGER-CONTAINING PROTEIN"/>
    <property type="match status" value="1"/>
</dbReference>
<dbReference type="Pfam" id="PF13639">
    <property type="entry name" value="zf-RING_2"/>
    <property type="match status" value="1"/>
</dbReference>
<keyword evidence="2 4" id="KW-0863">Zinc-finger</keyword>
<dbReference type="GO" id="GO:0006511">
    <property type="term" value="P:ubiquitin-dependent protein catabolic process"/>
    <property type="evidence" value="ECO:0007669"/>
    <property type="project" value="TreeGrafter"/>
</dbReference>
<feature type="region of interest" description="Disordered" evidence="5">
    <location>
        <begin position="25"/>
        <end position="69"/>
    </location>
</feature>
<gene>
    <name evidence="7" type="ORF">NSK_002124</name>
</gene>
<reference evidence="7 8" key="1">
    <citation type="submission" date="2019-01" db="EMBL/GenBank/DDBJ databases">
        <title>Nuclear Genome Assembly of the Microalgal Biofuel strain Nannochloropsis salina CCMP1776.</title>
        <authorList>
            <person name="Hovde B."/>
        </authorList>
    </citation>
    <scope>NUCLEOTIDE SEQUENCE [LARGE SCALE GENOMIC DNA]</scope>
    <source>
        <strain evidence="7 8">CCMP1776</strain>
    </source>
</reference>
<evidence type="ECO:0000259" key="6">
    <source>
        <dbReference type="PROSITE" id="PS50089"/>
    </source>
</evidence>
<feature type="domain" description="RING-type" evidence="6">
    <location>
        <begin position="410"/>
        <end position="452"/>
    </location>
</feature>
<evidence type="ECO:0000256" key="3">
    <source>
        <dbReference type="ARBA" id="ARBA00022833"/>
    </source>
</evidence>
<protein>
    <recommendedName>
        <fullName evidence="6">RING-type domain-containing protein</fullName>
    </recommendedName>
</protein>
<keyword evidence="1" id="KW-0479">Metal-binding</keyword>
<dbReference type="GO" id="GO:0005634">
    <property type="term" value="C:nucleus"/>
    <property type="evidence" value="ECO:0007669"/>
    <property type="project" value="TreeGrafter"/>
</dbReference>
<dbReference type="InterPro" id="IPR013083">
    <property type="entry name" value="Znf_RING/FYVE/PHD"/>
</dbReference>
<dbReference type="OrthoDB" id="206942at2759"/>
<evidence type="ECO:0000256" key="5">
    <source>
        <dbReference type="SAM" id="MobiDB-lite"/>
    </source>
</evidence>
<evidence type="ECO:0000256" key="2">
    <source>
        <dbReference type="ARBA" id="ARBA00022771"/>
    </source>
</evidence>
<organism evidence="7 8">
    <name type="scientific">Nannochloropsis salina CCMP1776</name>
    <dbReference type="NCBI Taxonomy" id="1027361"/>
    <lineage>
        <taxon>Eukaryota</taxon>
        <taxon>Sar</taxon>
        <taxon>Stramenopiles</taxon>
        <taxon>Ochrophyta</taxon>
        <taxon>Eustigmatophyceae</taxon>
        <taxon>Eustigmatales</taxon>
        <taxon>Monodopsidaceae</taxon>
        <taxon>Microchloropsis</taxon>
        <taxon>Microchloropsis salina</taxon>
    </lineage>
</organism>
<dbReference type="GO" id="GO:0061630">
    <property type="term" value="F:ubiquitin protein ligase activity"/>
    <property type="evidence" value="ECO:0007669"/>
    <property type="project" value="TreeGrafter"/>
</dbReference>
<dbReference type="SUPFAM" id="SSF57850">
    <property type="entry name" value="RING/U-box"/>
    <property type="match status" value="1"/>
</dbReference>
<dbReference type="SUPFAM" id="SSF90209">
    <property type="entry name" value="Ran binding protein zinc finger-like"/>
    <property type="match status" value="1"/>
</dbReference>
<dbReference type="PANTHER" id="PTHR45931">
    <property type="entry name" value="SI:CH211-59O9.10"/>
    <property type="match status" value="1"/>
</dbReference>
<keyword evidence="3" id="KW-0862">Zinc</keyword>
<accession>A0A4D9D7X5</accession>
<dbReference type="InterPro" id="IPR051834">
    <property type="entry name" value="RING_finger_E3_ligase"/>
</dbReference>
<evidence type="ECO:0000313" key="8">
    <source>
        <dbReference type="Proteomes" id="UP000355283"/>
    </source>
</evidence>